<name>A0A517T8G9_9PLAN</name>
<protein>
    <recommendedName>
        <fullName evidence="4">Bacterial type II and III secretion system protein</fullName>
    </recommendedName>
</protein>
<proteinExistence type="predicted"/>
<organism evidence="2 3">
    <name type="scientific">Calycomorphotria hydatis</name>
    <dbReference type="NCBI Taxonomy" id="2528027"/>
    <lineage>
        <taxon>Bacteria</taxon>
        <taxon>Pseudomonadati</taxon>
        <taxon>Planctomycetota</taxon>
        <taxon>Planctomycetia</taxon>
        <taxon>Planctomycetales</taxon>
        <taxon>Planctomycetaceae</taxon>
        <taxon>Calycomorphotria</taxon>
    </lineage>
</organism>
<reference evidence="2 3" key="1">
    <citation type="submission" date="2019-02" db="EMBL/GenBank/DDBJ databases">
        <title>Deep-cultivation of Planctomycetes and their phenomic and genomic characterization uncovers novel biology.</title>
        <authorList>
            <person name="Wiegand S."/>
            <person name="Jogler M."/>
            <person name="Boedeker C."/>
            <person name="Pinto D."/>
            <person name="Vollmers J."/>
            <person name="Rivas-Marin E."/>
            <person name="Kohn T."/>
            <person name="Peeters S.H."/>
            <person name="Heuer A."/>
            <person name="Rast P."/>
            <person name="Oberbeckmann S."/>
            <person name="Bunk B."/>
            <person name="Jeske O."/>
            <person name="Meyerdierks A."/>
            <person name="Storesund J.E."/>
            <person name="Kallscheuer N."/>
            <person name="Luecker S."/>
            <person name="Lage O.M."/>
            <person name="Pohl T."/>
            <person name="Merkel B.J."/>
            <person name="Hornburger P."/>
            <person name="Mueller R.-W."/>
            <person name="Bruemmer F."/>
            <person name="Labrenz M."/>
            <person name="Spormann A.M."/>
            <person name="Op den Camp H."/>
            <person name="Overmann J."/>
            <person name="Amann R."/>
            <person name="Jetten M.S.M."/>
            <person name="Mascher T."/>
            <person name="Medema M.H."/>
            <person name="Devos D.P."/>
            <person name="Kaster A.-K."/>
            <person name="Ovreas L."/>
            <person name="Rohde M."/>
            <person name="Galperin M.Y."/>
            <person name="Jogler C."/>
        </authorList>
    </citation>
    <scope>NUCLEOTIDE SEQUENCE [LARGE SCALE GENOMIC DNA]</scope>
    <source>
        <strain evidence="2 3">V22</strain>
    </source>
</reference>
<dbReference type="AlphaFoldDB" id="A0A517T8G9"/>
<feature type="chain" id="PRO_5021844673" description="Bacterial type II and III secretion system protein" evidence="1">
    <location>
        <begin position="28"/>
        <end position="344"/>
    </location>
</feature>
<keyword evidence="3" id="KW-1185">Reference proteome</keyword>
<keyword evidence="1" id="KW-0732">Signal</keyword>
<accession>A0A517T8G9</accession>
<dbReference type="OrthoDB" id="236269at2"/>
<sequence length="344" mass="37163" precursor="true">MSRFSSTLTNAFLYLLAGLFCAGISRAEESRTVTSADGKIRFTFHSNSPVRHAVKSNTSTVQAATTVTSPATCCVPRPPLDAVIIGVRPDPLLAYSHIWPGGLTSYIPASERGYVLDMLRSAAYQMVMNSTAIPVQSFVPGNTGEEVVPAPAEIEVVPPPVDARPVRVTSEAIAVRTQGTAQDDSILLRVFAFNALGERIAINGTVEAELIARRQRVVPVTDGFVTSQYGSPKRLASWTENLNSANSNTVLLTLPQPLPADDERVAGAGALHLKIQIPGHGTFEDWTEPVALRTPSPLRDVISLQTGSRFLQDERTVSGRQISGLRRQRLTSFRPDGGFFTIEP</sequence>
<dbReference type="Proteomes" id="UP000319976">
    <property type="component" value="Chromosome"/>
</dbReference>
<feature type="signal peptide" evidence="1">
    <location>
        <begin position="1"/>
        <end position="27"/>
    </location>
</feature>
<evidence type="ECO:0008006" key="4">
    <source>
        <dbReference type="Google" id="ProtNLM"/>
    </source>
</evidence>
<dbReference type="KEGG" id="chya:V22_19070"/>
<gene>
    <name evidence="2" type="ORF">V22_19070</name>
</gene>
<evidence type="ECO:0000313" key="3">
    <source>
        <dbReference type="Proteomes" id="UP000319976"/>
    </source>
</evidence>
<dbReference type="RefSeq" id="WP_145262028.1">
    <property type="nucleotide sequence ID" value="NZ_CP036316.1"/>
</dbReference>
<dbReference type="EMBL" id="CP036316">
    <property type="protein sequence ID" value="QDT64667.1"/>
    <property type="molecule type" value="Genomic_DNA"/>
</dbReference>
<evidence type="ECO:0000256" key="1">
    <source>
        <dbReference type="SAM" id="SignalP"/>
    </source>
</evidence>
<evidence type="ECO:0000313" key="2">
    <source>
        <dbReference type="EMBL" id="QDT64667.1"/>
    </source>
</evidence>